<evidence type="ECO:0000313" key="1">
    <source>
        <dbReference type="EMBL" id="SDJ42689.1"/>
    </source>
</evidence>
<dbReference type="InterPro" id="IPR038293">
    <property type="entry name" value="ATPase_inh_sub_z_sf"/>
</dbReference>
<organism evidence="1 2">
    <name type="scientific">Salipiger marinus</name>
    <dbReference type="NCBI Taxonomy" id="555512"/>
    <lineage>
        <taxon>Bacteria</taxon>
        <taxon>Pseudomonadati</taxon>
        <taxon>Pseudomonadota</taxon>
        <taxon>Alphaproteobacteria</taxon>
        <taxon>Rhodobacterales</taxon>
        <taxon>Roseobacteraceae</taxon>
        <taxon>Salipiger</taxon>
    </lineage>
</organism>
<dbReference type="AlphaFoldDB" id="A0A1G8TMB3"/>
<dbReference type="PIRSF" id="PIRSF031780">
    <property type="entry name" value="UCP031780"/>
    <property type="match status" value="1"/>
</dbReference>
<accession>A0A1G8TMB3</accession>
<dbReference type="OrthoDB" id="9810387at2"/>
<name>A0A1G8TMB3_9RHOB</name>
<sequence length="104" mass="11492">MTTFEDRESAFENKFMHDEGLRFRAEARCNRLLGLWAAEILGKTGTEADAYAASVVKADLEEAGHEDVLRKVNADLEGHVDPATVRAKRGEFLLVAQAQVLSES</sequence>
<protein>
    <recommendedName>
        <fullName evidence="3">DUF1476 domain-containing protein</fullName>
    </recommendedName>
</protein>
<dbReference type="Pfam" id="PF07345">
    <property type="entry name" value="ATPaseInh_sub_z"/>
    <property type="match status" value="1"/>
</dbReference>
<dbReference type="STRING" id="555512.SAMN04487993_10318"/>
<dbReference type="InterPro" id="IPR009945">
    <property type="entry name" value="ATPase_inh_sub_z"/>
</dbReference>
<gene>
    <name evidence="1" type="ORF">SAMN04487993_10318</name>
</gene>
<dbReference type="Proteomes" id="UP000199093">
    <property type="component" value="Unassembled WGS sequence"/>
</dbReference>
<dbReference type="EMBL" id="FNEJ01000031">
    <property type="protein sequence ID" value="SDJ42689.1"/>
    <property type="molecule type" value="Genomic_DNA"/>
</dbReference>
<dbReference type="RefSeq" id="WP_089851701.1">
    <property type="nucleotide sequence ID" value="NZ_FNEJ01000031.1"/>
</dbReference>
<proteinExistence type="predicted"/>
<keyword evidence="2" id="KW-1185">Reference proteome</keyword>
<evidence type="ECO:0000313" key="2">
    <source>
        <dbReference type="Proteomes" id="UP000199093"/>
    </source>
</evidence>
<reference evidence="1 2" key="1">
    <citation type="submission" date="2016-10" db="EMBL/GenBank/DDBJ databases">
        <authorList>
            <person name="de Groot N.N."/>
        </authorList>
    </citation>
    <scope>NUCLEOTIDE SEQUENCE [LARGE SCALE GENOMIC DNA]</scope>
    <source>
        <strain evidence="1 2">DSM 26424</strain>
    </source>
</reference>
<evidence type="ECO:0008006" key="3">
    <source>
        <dbReference type="Google" id="ProtNLM"/>
    </source>
</evidence>
<dbReference type="Gene3D" id="1.10.790.20">
    <property type="entry name" value="Domain of unknown function DUF1476"/>
    <property type="match status" value="1"/>
</dbReference>